<dbReference type="EMBL" id="JACXAI010000015">
    <property type="protein sequence ID" value="MBD1381013.1"/>
    <property type="molecule type" value="Genomic_DNA"/>
</dbReference>
<reference evidence="3" key="1">
    <citation type="submission" date="2020-09" db="EMBL/GenBank/DDBJ databases">
        <title>A novel bacterium of genus Bacillus, isolated from South China Sea.</title>
        <authorList>
            <person name="Huang H."/>
            <person name="Mo K."/>
            <person name="Hu Y."/>
        </authorList>
    </citation>
    <scope>NUCLEOTIDE SEQUENCE</scope>
    <source>
        <strain evidence="3">IB182487</strain>
    </source>
</reference>
<sequence>MDLEKMIKDMNSKKMNRRTFIGASGKTALATTIGLTIPNSIMAKEADASFKFSEYPFTLGIASGDPLPDGVVLWTRLAPKPTAADGLGGMPDKNVLVKWEVAEDEKFNKIVKRGTEAAIQELAHSVHAEVHGLKPGREYFYRFTAGNETSPVGRTKTAPRGNMHVKNLKFATASCQAWVGGRYAAYRNMAQEDLDFVVHLGDYIYEKRDTESLADFRNQHALYKTSPDLQAAHAAFPFIVTFDDHEIENNWANNISQPDGEESNQNFLELRAAAFQAYYEHLPLRLRSKPHGTNMHLYRQFTFGDLAEFNVMDTRQYRDDQLHDGFPGAPLDPASSDPSRTMMGSKQEKWLYRNLKNSRASWNVLAQQTIMARYDYDTGSGISVNHDQWDGYDAERDRILNFINRHNISNPVVISGDWHSSWVNDLKLDFNNAESKTIATEFVGTSISSGCGWKDDVEASLSVNPHVKFFNGDLRGYVRCELTHDSWRSDYRVVSSANSLDAKAYTMTSWVVENGKPSAAEIGVSKENKTGILVK</sequence>
<dbReference type="SUPFAM" id="SSF56300">
    <property type="entry name" value="Metallo-dependent phosphatases"/>
    <property type="match status" value="1"/>
</dbReference>
<gene>
    <name evidence="3" type="ORF">IC621_12290</name>
</gene>
<dbReference type="Pfam" id="PF16655">
    <property type="entry name" value="PhoD_N"/>
    <property type="match status" value="1"/>
</dbReference>
<dbReference type="InterPro" id="IPR029052">
    <property type="entry name" value="Metallo-depent_PP-like"/>
</dbReference>
<keyword evidence="4" id="KW-1185">Reference proteome</keyword>
<comment type="caution">
    <text evidence="3">The sequence shown here is derived from an EMBL/GenBank/DDBJ whole genome shotgun (WGS) entry which is preliminary data.</text>
</comment>
<dbReference type="InterPro" id="IPR032093">
    <property type="entry name" value="PhoD_N"/>
</dbReference>
<dbReference type="PANTHER" id="PTHR43606">
    <property type="entry name" value="PHOSPHATASE, PUTATIVE (AFU_ORTHOLOGUE AFUA_6G08710)-RELATED"/>
    <property type="match status" value="1"/>
</dbReference>
<name>A0A926NI77_9BACI</name>
<dbReference type="InterPro" id="IPR052900">
    <property type="entry name" value="Phospholipid_Metab_Enz"/>
</dbReference>
<dbReference type="Proteomes" id="UP000626844">
    <property type="component" value="Unassembled WGS sequence"/>
</dbReference>
<organism evidence="3 4">
    <name type="scientific">Metabacillus arenae</name>
    <dbReference type="NCBI Taxonomy" id="2771434"/>
    <lineage>
        <taxon>Bacteria</taxon>
        <taxon>Bacillati</taxon>
        <taxon>Bacillota</taxon>
        <taxon>Bacilli</taxon>
        <taxon>Bacillales</taxon>
        <taxon>Bacillaceae</taxon>
        <taxon>Metabacillus</taxon>
    </lineage>
</organism>
<evidence type="ECO:0000313" key="4">
    <source>
        <dbReference type="Proteomes" id="UP000626844"/>
    </source>
</evidence>
<dbReference type="Gene3D" id="2.60.40.380">
    <property type="entry name" value="Purple acid phosphatase-like, N-terminal"/>
    <property type="match status" value="1"/>
</dbReference>
<feature type="domain" description="PhoD-like phosphatase metallophosphatase" evidence="1">
    <location>
        <begin position="170"/>
        <end position="491"/>
    </location>
</feature>
<dbReference type="AlphaFoldDB" id="A0A926NI77"/>
<dbReference type="PANTHER" id="PTHR43606:SF2">
    <property type="entry name" value="ALKALINE PHOSPHATASE FAMILY PROTEIN (AFU_ORTHOLOGUE AFUA_5G03860)"/>
    <property type="match status" value="1"/>
</dbReference>
<dbReference type="InterPro" id="IPR038607">
    <property type="entry name" value="PhoD-like_sf"/>
</dbReference>
<dbReference type="Pfam" id="PF09423">
    <property type="entry name" value="PhoD"/>
    <property type="match status" value="1"/>
</dbReference>
<accession>A0A926NI77</accession>
<dbReference type="InterPro" id="IPR018946">
    <property type="entry name" value="PhoD-like_MPP"/>
</dbReference>
<dbReference type="RefSeq" id="WP_191158615.1">
    <property type="nucleotide sequence ID" value="NZ_JACXAI010000015.1"/>
</dbReference>
<evidence type="ECO:0000259" key="1">
    <source>
        <dbReference type="Pfam" id="PF09423"/>
    </source>
</evidence>
<evidence type="ECO:0000259" key="2">
    <source>
        <dbReference type="Pfam" id="PF16655"/>
    </source>
</evidence>
<dbReference type="CDD" id="cd07389">
    <property type="entry name" value="MPP_PhoD"/>
    <property type="match status" value="1"/>
</dbReference>
<dbReference type="Gene3D" id="3.60.21.70">
    <property type="entry name" value="PhoD-like phosphatase"/>
    <property type="match status" value="1"/>
</dbReference>
<protein>
    <submittedName>
        <fullName evidence="3">Alkaline phosphatase D family protein</fullName>
    </submittedName>
</protein>
<evidence type="ECO:0000313" key="3">
    <source>
        <dbReference type="EMBL" id="MBD1381013.1"/>
    </source>
</evidence>
<dbReference type="PROSITE" id="PS51318">
    <property type="entry name" value="TAT"/>
    <property type="match status" value="1"/>
</dbReference>
<feature type="domain" description="Phospholipase D N-terminal" evidence="2">
    <location>
        <begin position="59"/>
        <end position="157"/>
    </location>
</feature>
<dbReference type="InterPro" id="IPR006311">
    <property type="entry name" value="TAT_signal"/>
</dbReference>
<proteinExistence type="predicted"/>